<proteinExistence type="predicted"/>
<evidence type="ECO:0000256" key="1">
    <source>
        <dbReference type="SAM" id="Phobius"/>
    </source>
</evidence>
<dbReference type="EMBL" id="UINC01150568">
    <property type="protein sequence ID" value="SVD43685.1"/>
    <property type="molecule type" value="Genomic_DNA"/>
</dbReference>
<feature type="transmembrane region" description="Helical" evidence="1">
    <location>
        <begin position="26"/>
        <end position="46"/>
    </location>
</feature>
<name>A0A382VCC7_9ZZZZ</name>
<organism evidence="2">
    <name type="scientific">marine metagenome</name>
    <dbReference type="NCBI Taxonomy" id="408172"/>
    <lineage>
        <taxon>unclassified sequences</taxon>
        <taxon>metagenomes</taxon>
        <taxon>ecological metagenomes</taxon>
    </lineage>
</organism>
<dbReference type="AlphaFoldDB" id="A0A382VCC7"/>
<protein>
    <submittedName>
        <fullName evidence="2">Uncharacterized protein</fullName>
    </submittedName>
</protein>
<keyword evidence="1" id="KW-0812">Transmembrane</keyword>
<evidence type="ECO:0000313" key="2">
    <source>
        <dbReference type="EMBL" id="SVD43685.1"/>
    </source>
</evidence>
<accession>A0A382VCC7</accession>
<sequence length="48" mass="5386">MSEEDSENLKEDVRALKQIGWELISSVRAVLLLLVIIGLGLIYIAFNI</sequence>
<keyword evidence="1" id="KW-0472">Membrane</keyword>
<gene>
    <name evidence="2" type="ORF">METZ01_LOCUS396539</name>
</gene>
<keyword evidence="1" id="KW-1133">Transmembrane helix</keyword>
<reference evidence="2" key="1">
    <citation type="submission" date="2018-05" db="EMBL/GenBank/DDBJ databases">
        <authorList>
            <person name="Lanie J.A."/>
            <person name="Ng W.-L."/>
            <person name="Kazmierczak K.M."/>
            <person name="Andrzejewski T.M."/>
            <person name="Davidsen T.M."/>
            <person name="Wayne K.J."/>
            <person name="Tettelin H."/>
            <person name="Glass J.I."/>
            <person name="Rusch D."/>
            <person name="Podicherti R."/>
            <person name="Tsui H.-C.T."/>
            <person name="Winkler M.E."/>
        </authorList>
    </citation>
    <scope>NUCLEOTIDE SEQUENCE</scope>
</reference>